<accession>A0ACB8RPR6</accession>
<sequence>MATRTPNRGRSKPGIYHRIQPALSHGLAAYNLLYTAAWGYVILLAVNHPRTPDAEGSTVAKRLLWGTSVPVFVPHTLAPLTTAYAAVGDTTNSPLPPTPPCAATASASGARKVPRSGATR</sequence>
<comment type="caution">
    <text evidence="1">The sequence shown here is derived from an EMBL/GenBank/DDBJ whole genome shotgun (WGS) entry which is preliminary data.</text>
</comment>
<keyword evidence="2" id="KW-1185">Reference proteome</keyword>
<protein>
    <submittedName>
        <fullName evidence="1">Uncharacterized protein</fullName>
    </submittedName>
</protein>
<dbReference type="EMBL" id="MU275935">
    <property type="protein sequence ID" value="KAI0046078.1"/>
    <property type="molecule type" value="Genomic_DNA"/>
</dbReference>
<gene>
    <name evidence="1" type="ORF">FA95DRAFT_1423270</name>
</gene>
<evidence type="ECO:0000313" key="1">
    <source>
        <dbReference type="EMBL" id="KAI0046078.1"/>
    </source>
</evidence>
<name>A0ACB8RPR6_9AGAM</name>
<dbReference type="Proteomes" id="UP000814033">
    <property type="component" value="Unassembled WGS sequence"/>
</dbReference>
<reference evidence="1" key="1">
    <citation type="submission" date="2021-02" db="EMBL/GenBank/DDBJ databases">
        <authorList>
            <consortium name="DOE Joint Genome Institute"/>
            <person name="Ahrendt S."/>
            <person name="Looney B.P."/>
            <person name="Miyauchi S."/>
            <person name="Morin E."/>
            <person name="Drula E."/>
            <person name="Courty P.E."/>
            <person name="Chicoki N."/>
            <person name="Fauchery L."/>
            <person name="Kohler A."/>
            <person name="Kuo A."/>
            <person name="Labutti K."/>
            <person name="Pangilinan J."/>
            <person name="Lipzen A."/>
            <person name="Riley R."/>
            <person name="Andreopoulos W."/>
            <person name="He G."/>
            <person name="Johnson J."/>
            <person name="Barry K.W."/>
            <person name="Grigoriev I.V."/>
            <person name="Nagy L."/>
            <person name="Hibbett D."/>
            <person name="Henrissat B."/>
            <person name="Matheny P.B."/>
            <person name="Labbe J."/>
            <person name="Martin F."/>
        </authorList>
    </citation>
    <scope>NUCLEOTIDE SEQUENCE</scope>
    <source>
        <strain evidence="1">FP105234-sp</strain>
    </source>
</reference>
<organism evidence="1 2">
    <name type="scientific">Auriscalpium vulgare</name>
    <dbReference type="NCBI Taxonomy" id="40419"/>
    <lineage>
        <taxon>Eukaryota</taxon>
        <taxon>Fungi</taxon>
        <taxon>Dikarya</taxon>
        <taxon>Basidiomycota</taxon>
        <taxon>Agaricomycotina</taxon>
        <taxon>Agaricomycetes</taxon>
        <taxon>Russulales</taxon>
        <taxon>Auriscalpiaceae</taxon>
        <taxon>Auriscalpium</taxon>
    </lineage>
</organism>
<evidence type="ECO:0000313" key="2">
    <source>
        <dbReference type="Proteomes" id="UP000814033"/>
    </source>
</evidence>
<proteinExistence type="predicted"/>
<reference evidence="1" key="2">
    <citation type="journal article" date="2022" name="New Phytol.">
        <title>Evolutionary transition to the ectomycorrhizal habit in the genomes of a hyperdiverse lineage of mushroom-forming fungi.</title>
        <authorList>
            <person name="Looney B."/>
            <person name="Miyauchi S."/>
            <person name="Morin E."/>
            <person name="Drula E."/>
            <person name="Courty P.E."/>
            <person name="Kohler A."/>
            <person name="Kuo A."/>
            <person name="LaButti K."/>
            <person name="Pangilinan J."/>
            <person name="Lipzen A."/>
            <person name="Riley R."/>
            <person name="Andreopoulos W."/>
            <person name="He G."/>
            <person name="Johnson J."/>
            <person name="Nolan M."/>
            <person name="Tritt A."/>
            <person name="Barry K.W."/>
            <person name="Grigoriev I.V."/>
            <person name="Nagy L.G."/>
            <person name="Hibbett D."/>
            <person name="Henrissat B."/>
            <person name="Matheny P.B."/>
            <person name="Labbe J."/>
            <person name="Martin F.M."/>
        </authorList>
    </citation>
    <scope>NUCLEOTIDE SEQUENCE</scope>
    <source>
        <strain evidence="1">FP105234-sp</strain>
    </source>
</reference>